<evidence type="ECO:0000256" key="2">
    <source>
        <dbReference type="ARBA" id="ARBA00005568"/>
    </source>
</evidence>
<dbReference type="GO" id="GO:0006107">
    <property type="term" value="P:oxaloacetate metabolic process"/>
    <property type="evidence" value="ECO:0007669"/>
    <property type="project" value="TreeGrafter"/>
</dbReference>
<dbReference type="InterPro" id="IPR040442">
    <property type="entry name" value="Pyrv_kinase-like_dom_sf"/>
</dbReference>
<evidence type="ECO:0000256" key="6">
    <source>
        <dbReference type="PIRSR" id="PIRSR015582-2"/>
    </source>
</evidence>
<dbReference type="Gene3D" id="3.20.20.60">
    <property type="entry name" value="Phosphoenolpyruvate-binding domains"/>
    <property type="match status" value="1"/>
</dbReference>
<feature type="binding site" evidence="6">
    <location>
        <position position="132"/>
    </location>
    <ligand>
        <name>Mg(2+)</name>
        <dbReference type="ChEBI" id="CHEBI:18420"/>
    </ligand>
</feature>
<dbReference type="GO" id="GO:0016829">
    <property type="term" value="F:lyase activity"/>
    <property type="evidence" value="ECO:0007669"/>
    <property type="project" value="UniProtKB-KW"/>
</dbReference>
<reference evidence="8 9" key="1">
    <citation type="submission" date="2019-03" db="EMBL/GenBank/DDBJ databases">
        <title>Genomic Encyclopedia of Type Strains, Phase IV (KMG-IV): sequencing the most valuable type-strain genomes for metagenomic binning, comparative biology and taxonomic classification.</title>
        <authorList>
            <person name="Goeker M."/>
        </authorList>
    </citation>
    <scope>NUCLEOTIDE SEQUENCE [LARGE SCALE GENOMIC DNA]</scope>
    <source>
        <strain evidence="8 9">DSM 25903</strain>
    </source>
</reference>
<keyword evidence="4 6" id="KW-0460">Magnesium</keyword>
<dbReference type="InterPro" id="IPR011206">
    <property type="entry name" value="Citrate_lyase_beta/mcl1/mcl2"/>
</dbReference>
<dbReference type="OrthoDB" id="9800547at2"/>
<accession>A0A4R7BIK1</accession>
<dbReference type="Pfam" id="PF03328">
    <property type="entry name" value="HpcH_HpaI"/>
    <property type="match status" value="1"/>
</dbReference>
<comment type="caution">
    <text evidence="8">The sequence shown here is derived from an EMBL/GenBank/DDBJ whole genome shotgun (WGS) entry which is preliminary data.</text>
</comment>
<dbReference type="PANTHER" id="PTHR32308">
    <property type="entry name" value="LYASE BETA SUBUNIT, PUTATIVE (AFU_ORTHOLOGUE AFUA_4G13030)-RELATED"/>
    <property type="match status" value="1"/>
</dbReference>
<dbReference type="AlphaFoldDB" id="A0A4R7BIK1"/>
<feature type="binding site" evidence="6">
    <location>
        <position position="159"/>
    </location>
    <ligand>
        <name>Mg(2+)</name>
        <dbReference type="ChEBI" id="CHEBI:18420"/>
    </ligand>
</feature>
<keyword evidence="9" id="KW-1185">Reference proteome</keyword>
<dbReference type="EMBL" id="SNZR01000018">
    <property type="protein sequence ID" value="TDR85150.1"/>
    <property type="molecule type" value="Genomic_DNA"/>
</dbReference>
<evidence type="ECO:0000256" key="1">
    <source>
        <dbReference type="ARBA" id="ARBA00001946"/>
    </source>
</evidence>
<feature type="binding site" evidence="5">
    <location>
        <position position="132"/>
    </location>
    <ligand>
        <name>substrate</name>
    </ligand>
</feature>
<dbReference type="SUPFAM" id="SSF51621">
    <property type="entry name" value="Phosphoenolpyruvate/pyruvate domain"/>
    <property type="match status" value="1"/>
</dbReference>
<evidence type="ECO:0000313" key="9">
    <source>
        <dbReference type="Proteomes" id="UP000295122"/>
    </source>
</evidence>
<evidence type="ECO:0000313" key="8">
    <source>
        <dbReference type="EMBL" id="TDR85150.1"/>
    </source>
</evidence>
<evidence type="ECO:0000256" key="4">
    <source>
        <dbReference type="ARBA" id="ARBA00022842"/>
    </source>
</evidence>
<feature type="domain" description="HpcH/HpaI aldolase/citrate lyase" evidence="7">
    <location>
        <begin position="10"/>
        <end position="228"/>
    </location>
</feature>
<protein>
    <submittedName>
        <fullName evidence="8">Citrate lyase subunit beta/citryl-CoA lyase</fullName>
    </submittedName>
</protein>
<comment type="similarity">
    <text evidence="2">Belongs to the HpcH/HpaI aldolase family.</text>
</comment>
<comment type="cofactor">
    <cofactor evidence="1">
        <name>Mg(2+)</name>
        <dbReference type="ChEBI" id="CHEBI:18420"/>
    </cofactor>
</comment>
<dbReference type="GO" id="GO:0000287">
    <property type="term" value="F:magnesium ion binding"/>
    <property type="evidence" value="ECO:0007669"/>
    <property type="project" value="TreeGrafter"/>
</dbReference>
<organism evidence="8 9">
    <name type="scientific">Enterovirga rhinocerotis</name>
    <dbReference type="NCBI Taxonomy" id="1339210"/>
    <lineage>
        <taxon>Bacteria</taxon>
        <taxon>Pseudomonadati</taxon>
        <taxon>Pseudomonadota</taxon>
        <taxon>Alphaproteobacteria</taxon>
        <taxon>Hyphomicrobiales</taxon>
        <taxon>Methylobacteriaceae</taxon>
        <taxon>Enterovirga</taxon>
    </lineage>
</organism>
<dbReference type="InterPro" id="IPR005000">
    <property type="entry name" value="Aldolase/citrate-lyase_domain"/>
</dbReference>
<evidence type="ECO:0000256" key="5">
    <source>
        <dbReference type="PIRSR" id="PIRSR015582-1"/>
    </source>
</evidence>
<dbReference type="InterPro" id="IPR015813">
    <property type="entry name" value="Pyrv/PenolPyrv_kinase-like_dom"/>
</dbReference>
<evidence type="ECO:0000259" key="7">
    <source>
        <dbReference type="Pfam" id="PF03328"/>
    </source>
</evidence>
<keyword evidence="3 6" id="KW-0479">Metal-binding</keyword>
<dbReference type="Proteomes" id="UP000295122">
    <property type="component" value="Unassembled WGS sequence"/>
</dbReference>
<dbReference type="PANTHER" id="PTHR32308:SF0">
    <property type="entry name" value="HPCH_HPAI ALDOLASE_CITRATE LYASE DOMAIN-CONTAINING PROTEIN"/>
    <property type="match status" value="1"/>
</dbReference>
<evidence type="ECO:0000256" key="3">
    <source>
        <dbReference type="ARBA" id="ARBA00022723"/>
    </source>
</evidence>
<gene>
    <name evidence="8" type="ORF">EV668_4694</name>
</gene>
<dbReference type="RefSeq" id="WP_133774731.1">
    <property type="nucleotide sequence ID" value="NZ_SNZR01000018.1"/>
</dbReference>
<keyword evidence="8" id="KW-0456">Lyase</keyword>
<feature type="binding site" evidence="5">
    <location>
        <position position="69"/>
    </location>
    <ligand>
        <name>substrate</name>
    </ligand>
</feature>
<sequence length="299" mass="32366">MTLHGKTAIRTFLFAPGNHARRVEKALTLGADAVILDLEDACPVAEKIATRPVVVEALQGPRRCRGFVRVNPLSTTFGYGDLVAVVRKGVDGIVLPKVETADELRTGEWLLTQLERENGLAEGSIDLMPIVETGKGLRNLDSIAQAATRVRRLAFGAGDFTLDMNLTWTRDEAELLPFRSAFTVASRAAGLEAPIDTVWVRVQDKEGFEASARHVRALGFQGKMCIYPDQIPVANAAFSPSPEQIAWAERVVAAFEAAEASGSAAIQLDGQFLDYPIVYQAERVLASADSFGLRQKAAS</sequence>
<proteinExistence type="inferred from homology"/>
<dbReference type="PIRSF" id="PIRSF015582">
    <property type="entry name" value="Cit_lyase_B"/>
    <property type="match status" value="1"/>
</dbReference>
<name>A0A4R7BIK1_9HYPH</name>